<dbReference type="GO" id="GO:0016779">
    <property type="term" value="F:nucleotidyltransferase activity"/>
    <property type="evidence" value="ECO:0007669"/>
    <property type="project" value="UniProtKB-KW"/>
</dbReference>
<dbReference type="SUPFAM" id="SSF69572">
    <property type="entry name" value="Activating enzymes of the ubiquitin-like proteins"/>
    <property type="match status" value="1"/>
</dbReference>
<protein>
    <submittedName>
        <fullName evidence="2">ThiF family adenylyltransferase</fullName>
    </submittedName>
</protein>
<proteinExistence type="predicted"/>
<dbReference type="InterPro" id="IPR045886">
    <property type="entry name" value="ThiF/MoeB/HesA"/>
</dbReference>
<dbReference type="GO" id="GO:0005737">
    <property type="term" value="C:cytoplasm"/>
    <property type="evidence" value="ECO:0007669"/>
    <property type="project" value="TreeGrafter"/>
</dbReference>
<dbReference type="GO" id="GO:0042292">
    <property type="term" value="F:URM1 activating enzyme activity"/>
    <property type="evidence" value="ECO:0007669"/>
    <property type="project" value="TreeGrafter"/>
</dbReference>
<dbReference type="InterPro" id="IPR000594">
    <property type="entry name" value="ThiF_NAD_FAD-bd"/>
</dbReference>
<dbReference type="PANTHER" id="PTHR10953:SF102">
    <property type="entry name" value="ADENYLYLTRANSFERASE AND SULFURTRANSFERASE MOCS3"/>
    <property type="match status" value="1"/>
</dbReference>
<dbReference type="GO" id="GO:0004792">
    <property type="term" value="F:thiosulfate-cyanide sulfurtransferase activity"/>
    <property type="evidence" value="ECO:0007669"/>
    <property type="project" value="TreeGrafter"/>
</dbReference>
<reference evidence="2" key="2">
    <citation type="submission" date="2021-04" db="EMBL/GenBank/DDBJ databases">
        <authorList>
            <person name="Gilroy R."/>
        </authorList>
    </citation>
    <scope>NUCLEOTIDE SEQUENCE</scope>
    <source>
        <strain evidence="2">378</strain>
    </source>
</reference>
<feature type="domain" description="THIF-type NAD/FAD binding fold" evidence="1">
    <location>
        <begin position="27"/>
        <end position="261"/>
    </location>
</feature>
<evidence type="ECO:0000313" key="3">
    <source>
        <dbReference type="Proteomes" id="UP000733611"/>
    </source>
</evidence>
<dbReference type="PANTHER" id="PTHR10953">
    <property type="entry name" value="UBIQUITIN-ACTIVATING ENZYME E1"/>
    <property type="match status" value="1"/>
</dbReference>
<organism evidence="2 3">
    <name type="scientific">Candidatus Anaerobiospirillum pullicola</name>
    <dbReference type="NCBI Taxonomy" id="2838451"/>
    <lineage>
        <taxon>Bacteria</taxon>
        <taxon>Pseudomonadati</taxon>
        <taxon>Pseudomonadota</taxon>
        <taxon>Gammaproteobacteria</taxon>
        <taxon>Aeromonadales</taxon>
        <taxon>Succinivibrionaceae</taxon>
        <taxon>Anaerobiospirillum</taxon>
    </lineage>
</organism>
<dbReference type="Gene3D" id="3.40.50.720">
    <property type="entry name" value="NAD(P)-binding Rossmann-like Domain"/>
    <property type="match status" value="1"/>
</dbReference>
<accession>A0A948TFD9</accession>
<keyword evidence="2" id="KW-0808">Transferase</keyword>
<dbReference type="AlphaFoldDB" id="A0A948TFD9"/>
<dbReference type="Proteomes" id="UP000733611">
    <property type="component" value="Unassembled WGS sequence"/>
</dbReference>
<evidence type="ECO:0000313" key="2">
    <source>
        <dbReference type="EMBL" id="MBU3843904.1"/>
    </source>
</evidence>
<sequence>MAQDNDQYEDYDLDGYEDGFEDEEDRYKRQEMLPEFAGKQDLLAQKHVAIVGVGGLGGLCSVLLSNAGVGKLSLFDSDSIAWSNLHRQIIFTEEEAEALIASKINSVTKFIEKRNSATRLNTSNATVTSKTIEALNKCDLVLDLTDNPKSRADIARGALRAKIDLIEGAVSGYTGQVALFAFSQPDFVKKHGCYSCLVPEMYQPFKGITGPAAAYVSSLVAHIALAYLLGDNSMVGTLVRTDLQHLTMKKMQLQPDPKCPVCNFLQQLA</sequence>
<evidence type="ECO:0000259" key="1">
    <source>
        <dbReference type="Pfam" id="PF00899"/>
    </source>
</evidence>
<dbReference type="InterPro" id="IPR035985">
    <property type="entry name" value="Ubiquitin-activating_enz"/>
</dbReference>
<keyword evidence="2" id="KW-0548">Nucleotidyltransferase</keyword>
<comment type="caution">
    <text evidence="2">The sequence shown here is derived from an EMBL/GenBank/DDBJ whole genome shotgun (WGS) entry which is preliminary data.</text>
</comment>
<dbReference type="EMBL" id="JAHLFE010000063">
    <property type="protein sequence ID" value="MBU3843904.1"/>
    <property type="molecule type" value="Genomic_DNA"/>
</dbReference>
<reference evidence="2" key="1">
    <citation type="journal article" date="2021" name="PeerJ">
        <title>Extensive microbial diversity within the chicken gut microbiome revealed by metagenomics and culture.</title>
        <authorList>
            <person name="Gilroy R."/>
            <person name="Ravi A."/>
            <person name="Getino M."/>
            <person name="Pursley I."/>
            <person name="Horton D.L."/>
            <person name="Alikhan N.F."/>
            <person name="Baker D."/>
            <person name="Gharbi K."/>
            <person name="Hall N."/>
            <person name="Watson M."/>
            <person name="Adriaenssens E.M."/>
            <person name="Foster-Nyarko E."/>
            <person name="Jarju S."/>
            <person name="Secka A."/>
            <person name="Antonio M."/>
            <person name="Oren A."/>
            <person name="Chaudhuri R.R."/>
            <person name="La Ragione R."/>
            <person name="Hildebrand F."/>
            <person name="Pallen M.J."/>
        </authorList>
    </citation>
    <scope>NUCLEOTIDE SEQUENCE</scope>
    <source>
        <strain evidence="2">378</strain>
    </source>
</reference>
<dbReference type="Pfam" id="PF00899">
    <property type="entry name" value="ThiF"/>
    <property type="match status" value="1"/>
</dbReference>
<gene>
    <name evidence="2" type="ORF">H9847_03400</name>
</gene>
<name>A0A948TFD9_9GAMM</name>